<evidence type="ECO:0000256" key="2">
    <source>
        <dbReference type="ARBA" id="ARBA00010992"/>
    </source>
</evidence>
<dbReference type="PANTHER" id="PTHR48021">
    <property type="match status" value="1"/>
</dbReference>
<evidence type="ECO:0000256" key="7">
    <source>
        <dbReference type="ARBA" id="ARBA00044504"/>
    </source>
</evidence>
<dbReference type="Proteomes" id="UP000235145">
    <property type="component" value="Unassembled WGS sequence"/>
</dbReference>
<dbReference type="InterPro" id="IPR005828">
    <property type="entry name" value="MFS_sugar_transport-like"/>
</dbReference>
<comment type="similarity">
    <text evidence="2">Belongs to the major facilitator superfamily. Sugar transporter (TC 2.A.1.1) family.</text>
</comment>
<reference evidence="8 9" key="1">
    <citation type="journal article" date="2017" name="Nat. Commun.">
        <title>Genome assembly with in vitro proximity ligation data and whole-genome triplication in lettuce.</title>
        <authorList>
            <person name="Reyes-Chin-Wo S."/>
            <person name="Wang Z."/>
            <person name="Yang X."/>
            <person name="Kozik A."/>
            <person name="Arikit S."/>
            <person name="Song C."/>
            <person name="Xia L."/>
            <person name="Froenicke L."/>
            <person name="Lavelle D.O."/>
            <person name="Truco M.J."/>
            <person name="Xia R."/>
            <person name="Zhu S."/>
            <person name="Xu C."/>
            <person name="Xu H."/>
            <person name="Xu X."/>
            <person name="Cox K."/>
            <person name="Korf I."/>
            <person name="Meyers B.C."/>
            <person name="Michelmore R.W."/>
        </authorList>
    </citation>
    <scope>NUCLEOTIDE SEQUENCE [LARGE SCALE GENOMIC DNA]</scope>
    <source>
        <strain evidence="9">cv. Salinas</strain>
        <tissue evidence="8">Seedlings</tissue>
    </source>
</reference>
<evidence type="ECO:0000313" key="9">
    <source>
        <dbReference type="Proteomes" id="UP000235145"/>
    </source>
</evidence>
<comment type="caution">
    <text evidence="8">The sequence shown here is derived from an EMBL/GenBank/DDBJ whole genome shotgun (WGS) entry which is preliminary data.</text>
</comment>
<evidence type="ECO:0000256" key="5">
    <source>
        <dbReference type="ARBA" id="ARBA00022989"/>
    </source>
</evidence>
<dbReference type="GO" id="GO:0016020">
    <property type="term" value="C:membrane"/>
    <property type="evidence" value="ECO:0007669"/>
    <property type="project" value="UniProtKB-SubCell"/>
</dbReference>
<dbReference type="PANTHER" id="PTHR48021:SF13">
    <property type="entry name" value="SUGAR TRANSPORTER ERD6-LIKE 7"/>
    <property type="match status" value="1"/>
</dbReference>
<protein>
    <submittedName>
        <fullName evidence="8">Uncharacterized protein</fullName>
    </submittedName>
</protein>
<comment type="subcellular location">
    <subcellularLocation>
        <location evidence="1">Membrane</location>
    </subcellularLocation>
</comment>
<evidence type="ECO:0000256" key="4">
    <source>
        <dbReference type="ARBA" id="ARBA00022692"/>
    </source>
</evidence>
<keyword evidence="4" id="KW-0812">Transmembrane</keyword>
<dbReference type="Gene3D" id="1.20.1250.20">
    <property type="entry name" value="MFS general substrate transporter like domains"/>
    <property type="match status" value="1"/>
</dbReference>
<dbReference type="InterPro" id="IPR050549">
    <property type="entry name" value="MFS_Trehalose_Transporter"/>
</dbReference>
<dbReference type="InterPro" id="IPR036259">
    <property type="entry name" value="MFS_trans_sf"/>
</dbReference>
<keyword evidence="3" id="KW-0762">Sugar transport</keyword>
<comment type="similarity">
    <text evidence="7">Belongs to the major facilitator superfamily. Phosphate:H(+) symporter (TC 2.A.1.9) family.</text>
</comment>
<evidence type="ECO:0000313" key="8">
    <source>
        <dbReference type="EMBL" id="KAJ0207095.1"/>
    </source>
</evidence>
<evidence type="ECO:0000256" key="1">
    <source>
        <dbReference type="ARBA" id="ARBA00004370"/>
    </source>
</evidence>
<sequence>MGDSETVVAQSSAIQEHPSTTINRDLAASTCTDTMDVDNVIPHEDDRASIQASPEHCSIAFYREGINPLCCSISGIFFVPESPRLLAKIGRKKEFDAALRKLGGKDADISEEADEIQDYIETLQKLPKAKIFDLFQRRYLRSVTCTKETHRLVDCETVSKWIMKKSAESENMNW</sequence>
<dbReference type="Pfam" id="PF00083">
    <property type="entry name" value="Sugar_tr"/>
    <property type="match status" value="1"/>
</dbReference>
<dbReference type="AlphaFoldDB" id="A0A9R1VJ01"/>
<organism evidence="8 9">
    <name type="scientific">Lactuca sativa</name>
    <name type="common">Garden lettuce</name>
    <dbReference type="NCBI Taxonomy" id="4236"/>
    <lineage>
        <taxon>Eukaryota</taxon>
        <taxon>Viridiplantae</taxon>
        <taxon>Streptophyta</taxon>
        <taxon>Embryophyta</taxon>
        <taxon>Tracheophyta</taxon>
        <taxon>Spermatophyta</taxon>
        <taxon>Magnoliopsida</taxon>
        <taxon>eudicotyledons</taxon>
        <taxon>Gunneridae</taxon>
        <taxon>Pentapetalae</taxon>
        <taxon>asterids</taxon>
        <taxon>campanulids</taxon>
        <taxon>Asterales</taxon>
        <taxon>Asteraceae</taxon>
        <taxon>Cichorioideae</taxon>
        <taxon>Cichorieae</taxon>
        <taxon>Lactucinae</taxon>
        <taxon>Lactuca</taxon>
    </lineage>
</organism>
<keyword evidence="6" id="KW-0472">Membrane</keyword>
<gene>
    <name evidence="8" type="ORF">LSAT_V11C500296400</name>
</gene>
<keyword evidence="5" id="KW-1133">Transmembrane helix</keyword>
<name>A0A9R1VJ01_LACSA</name>
<keyword evidence="9" id="KW-1185">Reference proteome</keyword>
<keyword evidence="3" id="KW-0813">Transport</keyword>
<evidence type="ECO:0000256" key="3">
    <source>
        <dbReference type="ARBA" id="ARBA00022597"/>
    </source>
</evidence>
<dbReference type="GO" id="GO:0022857">
    <property type="term" value="F:transmembrane transporter activity"/>
    <property type="evidence" value="ECO:0007669"/>
    <property type="project" value="InterPro"/>
</dbReference>
<dbReference type="EMBL" id="NBSK02000005">
    <property type="protein sequence ID" value="KAJ0207095.1"/>
    <property type="molecule type" value="Genomic_DNA"/>
</dbReference>
<accession>A0A9R1VJ01</accession>
<proteinExistence type="inferred from homology"/>
<evidence type="ECO:0000256" key="6">
    <source>
        <dbReference type="ARBA" id="ARBA00023136"/>
    </source>
</evidence>